<accession>A0A2R6Y088</accession>
<name>A0A2R6Y088_9BACL</name>
<comment type="caution">
    <text evidence="1">The sequence shown here is derived from an EMBL/GenBank/DDBJ whole genome shotgun (WGS) entry which is preliminary data.</text>
</comment>
<evidence type="ECO:0000313" key="1">
    <source>
        <dbReference type="EMBL" id="PTQ56064.1"/>
    </source>
</evidence>
<proteinExistence type="predicted"/>
<dbReference type="Proteomes" id="UP000244338">
    <property type="component" value="Unassembled WGS sequence"/>
</dbReference>
<evidence type="ECO:0000313" key="2">
    <source>
        <dbReference type="Proteomes" id="UP000244338"/>
    </source>
</evidence>
<sequence length="102" mass="11528">MPNTLKVSIASDEQKSKRPLQKSLRISIFPKKHIYVVANAFASTGRRGLLLNRGQTDHTRLSVTAIFKHTRFASTFFPFLEKLPKLPGGIPKDRNAETDIHE</sequence>
<gene>
    <name evidence="1" type="ORF">BSOLF_0964</name>
</gene>
<dbReference type="AlphaFoldDB" id="A0A2R6Y088"/>
<dbReference type="EMBL" id="PEBX01000049">
    <property type="protein sequence ID" value="PTQ56064.1"/>
    <property type="molecule type" value="Genomic_DNA"/>
</dbReference>
<protein>
    <submittedName>
        <fullName evidence="1">Uncharacterized protein</fullName>
    </submittedName>
</protein>
<reference evidence="2" key="1">
    <citation type="journal article" date="2018" name="Sci. Rep.">
        <title>Lignite coal burning seam in the remote Altai Mountains harbors a hydrogen-driven thermophilic microbial community.</title>
        <authorList>
            <person name="Kadnikov V.V."/>
            <person name="Mardanov A.V."/>
            <person name="Ivasenko D.A."/>
            <person name="Antsiferov D.V."/>
            <person name="Beletsky A.V."/>
            <person name="Karnachuk O.V."/>
            <person name="Ravin N.V."/>
        </authorList>
    </citation>
    <scope>NUCLEOTIDE SEQUENCE [LARGE SCALE GENOMIC DNA]</scope>
</reference>
<organism evidence="1 2">
    <name type="scientific">Candidatus Carbonibacillus altaicus</name>
    <dbReference type="NCBI Taxonomy" id="2163959"/>
    <lineage>
        <taxon>Bacteria</taxon>
        <taxon>Bacillati</taxon>
        <taxon>Bacillota</taxon>
        <taxon>Bacilli</taxon>
        <taxon>Bacillales</taxon>
        <taxon>Candidatus Carbonibacillus</taxon>
    </lineage>
</organism>